<reference evidence="3" key="1">
    <citation type="submission" date="2020-03" db="EMBL/GenBank/DDBJ databases">
        <title>The deep terrestrial virosphere.</title>
        <authorList>
            <person name="Holmfeldt K."/>
            <person name="Nilsson E."/>
            <person name="Simone D."/>
            <person name="Lopez-Fernandez M."/>
            <person name="Wu X."/>
            <person name="de Brujin I."/>
            <person name="Lundin D."/>
            <person name="Andersson A."/>
            <person name="Bertilsson S."/>
            <person name="Dopson M."/>
        </authorList>
    </citation>
    <scope>NUCLEOTIDE SEQUENCE</scope>
    <source>
        <strain evidence="3">MM415B05316</strain>
    </source>
</reference>
<evidence type="ECO:0000256" key="1">
    <source>
        <dbReference type="SAM" id="MobiDB-lite"/>
    </source>
</evidence>
<feature type="transmembrane region" description="Helical" evidence="2">
    <location>
        <begin position="15"/>
        <end position="35"/>
    </location>
</feature>
<name>A0A6M3LME5_9ZZZZ</name>
<protein>
    <submittedName>
        <fullName evidence="3">Uncharacterized protein</fullName>
    </submittedName>
</protein>
<organism evidence="3">
    <name type="scientific">viral metagenome</name>
    <dbReference type="NCBI Taxonomy" id="1070528"/>
    <lineage>
        <taxon>unclassified sequences</taxon>
        <taxon>metagenomes</taxon>
        <taxon>organismal metagenomes</taxon>
    </lineage>
</organism>
<keyword evidence="2" id="KW-0472">Membrane</keyword>
<feature type="region of interest" description="Disordered" evidence="1">
    <location>
        <begin position="62"/>
        <end position="97"/>
    </location>
</feature>
<keyword evidence="2" id="KW-0812">Transmembrane</keyword>
<accession>A0A6M3LME5</accession>
<proteinExistence type="predicted"/>
<dbReference type="AlphaFoldDB" id="A0A6M3LME5"/>
<feature type="region of interest" description="Disordered" evidence="1">
    <location>
        <begin position="109"/>
        <end position="128"/>
    </location>
</feature>
<feature type="compositionally biased region" description="Low complexity" evidence="1">
    <location>
        <begin position="112"/>
        <end position="122"/>
    </location>
</feature>
<gene>
    <name evidence="3" type="ORF">MM415B05316_0002</name>
</gene>
<evidence type="ECO:0000256" key="2">
    <source>
        <dbReference type="SAM" id="Phobius"/>
    </source>
</evidence>
<evidence type="ECO:0000313" key="3">
    <source>
        <dbReference type="EMBL" id="QJA95519.1"/>
    </source>
</evidence>
<sequence length="272" mass="26586">MSALDSIKDPNTGKIKTPILIAGVGGVGLFALLMLSGKGGGGTTATGLSTELTPDLSALQDALKGLGGGGGGASPSPSLDPPPGFTGPGFPDPINDVAPVTPLFTVPYIDDPTSSSGTNRTPTPSPTPTPVVYLNPIIPDQGGGGGSSGGGGAGTGTIASPIAQNPVVYGGIAITPYVPTGNVGPTPMPVIRANPLPTGNVGVTPMPVIRATPVPTGNVGPTPMPIIRAVVPKPTGNVGPTPMPIVRATPIAIPTPVAAPTPLLVRNKPIAM</sequence>
<dbReference type="EMBL" id="MT143321">
    <property type="protein sequence ID" value="QJA95519.1"/>
    <property type="molecule type" value="Genomic_DNA"/>
</dbReference>
<keyword evidence="2" id="KW-1133">Transmembrane helix</keyword>